<evidence type="ECO:0000256" key="6">
    <source>
        <dbReference type="ARBA" id="ARBA00012448"/>
    </source>
</evidence>
<keyword evidence="15" id="KW-0735">Signal-anchor</keyword>
<dbReference type="Pfam" id="PF00905">
    <property type="entry name" value="Transpeptidase"/>
    <property type="match status" value="1"/>
</dbReference>
<dbReference type="PANTHER" id="PTHR32282">
    <property type="entry name" value="BINDING PROTEIN TRANSPEPTIDASE, PUTATIVE-RELATED"/>
    <property type="match status" value="1"/>
</dbReference>
<dbReference type="InterPro" id="IPR036950">
    <property type="entry name" value="PBP_transglycosylase"/>
</dbReference>
<evidence type="ECO:0000256" key="18">
    <source>
        <dbReference type="ARBA" id="ARBA00023136"/>
    </source>
</evidence>
<feature type="domain" description="Glycosyl transferase family 51" evidence="29">
    <location>
        <begin position="81"/>
        <end position="258"/>
    </location>
</feature>
<dbReference type="FunFam" id="1.10.3810.10:FF:000001">
    <property type="entry name" value="Penicillin-binding protein 1A"/>
    <property type="match status" value="1"/>
</dbReference>
<comment type="pathway">
    <text evidence="3">Cell wall biogenesis; peptidoglycan biosynthesis.</text>
</comment>
<comment type="similarity">
    <text evidence="5">In the N-terminal section; belongs to the glycosyltransferase 51 family.</text>
</comment>
<dbReference type="PANTHER" id="PTHR32282:SF33">
    <property type="entry name" value="PEPTIDOGLYCAN GLYCOSYLTRANSFERASE"/>
    <property type="match status" value="1"/>
</dbReference>
<dbReference type="Proteomes" id="UP000184465">
    <property type="component" value="Unassembled WGS sequence"/>
</dbReference>
<evidence type="ECO:0000256" key="25">
    <source>
        <dbReference type="ARBA" id="ARBA00060592"/>
    </source>
</evidence>
<dbReference type="GO" id="GO:0005886">
    <property type="term" value="C:plasma membrane"/>
    <property type="evidence" value="ECO:0007669"/>
    <property type="project" value="UniProtKB-SubCell"/>
</dbReference>
<sequence>MSEENKRRSKRSKGSKKKSKKKSKILLFLKITFLLFIIIGFIGVGIAAGLVSAALKDVKPIDPSRIPLMLDENSFIYDNKGNVLEKIQRDGLRTIVKYEEVDDDLKNAFISTEDRTFFEHHGFNYKRLVGAVIQGIKSGGRIKGTSTITQQLARNIYLSEIKSERSLTRKIKEAYYAIQLEKSLQKEQIFEAYLNTIYLGSGAYGVQAAAQTYFSKDAKDLDLVESALIAGITQSPRRHSPFITKKKEDVDEDDYVLDDSDEIYTIVFNESCLDRYKDVLFFMRTTNSITEKQYEEAKNVDLKTKLKPGKLKNTNISSFFTDLVKDEVIDALTIELDIAKEEARNMLYTQGLKIYSTLDLDMQTNLENIYADNKNFPQLQSIRKDKQGNILKAVKSNGKTIGYSIVLYKQENIISKDGDLIIPKGDFKYADNGDLIFLKNKRLDFISLKEKGKLVGIKVKVMDSYKFDDKKDMYMYKGNTVKIPPQYKSYDKNNNLIVASEFLKSNPNFFKKDSNGNILISKNNYSISSKGIIQPQSSTVIIDYRTGEIKALIGGRNIKGQKQFNRALSPRQPGSAIKPLSVFTPAIDSKEWTEASIIDDIPHYDANGRRWPRNWYGKSDPKHKGYWGLTTLREALQHSMNVPAVILAERLGISTCIEYLKKMGISSIVESGASTDTNSAAMGLGGMTKGISPLELTSAYGSLANAGIHIKPFSFTKVTDRDGNIILENKPQKNYVVSPQVAYIMTDMLRSGVEEGGTGGRARLKNMHVAGKTGTTSDNYDAWFVGYTPYYVAGVWIGNDLQIDLPNGSRLSAELWKKIMTKMHEGLEEKNFEKPEGIIRVAIDKESGKLPTELSSKDPRGSTVRNYYFIAGTQPTEYDDVHVEAVICAESGKLATEYCPGDVIGNQVFIKRPIPYNPEEHGGYIPTDYQYEVPKEYCDIHTSNFNTNTPIENLPIGTIVLPNGTRIYPDGTKLLIDGTIVYPDGTVKSPLDNTNINKNPETNNPNSNDDVVDSDDDSLIDSND</sequence>
<dbReference type="InterPro" id="IPR023346">
    <property type="entry name" value="Lysozyme-like_dom_sf"/>
</dbReference>
<evidence type="ECO:0000256" key="24">
    <source>
        <dbReference type="ARBA" id="ARBA00049902"/>
    </source>
</evidence>
<evidence type="ECO:0000256" key="11">
    <source>
        <dbReference type="ARBA" id="ARBA00022679"/>
    </source>
</evidence>
<dbReference type="Pfam" id="PF00912">
    <property type="entry name" value="Transgly"/>
    <property type="match status" value="1"/>
</dbReference>
<evidence type="ECO:0000256" key="7">
    <source>
        <dbReference type="ARBA" id="ARBA00018638"/>
    </source>
</evidence>
<dbReference type="NCBIfam" id="TIGR02074">
    <property type="entry name" value="PBP_1a_fam"/>
    <property type="match status" value="1"/>
</dbReference>
<evidence type="ECO:0000256" key="14">
    <source>
        <dbReference type="ARBA" id="ARBA00022960"/>
    </source>
</evidence>
<dbReference type="InterPro" id="IPR050396">
    <property type="entry name" value="Glycosyltr_51/Transpeptidase"/>
</dbReference>
<evidence type="ECO:0000256" key="10">
    <source>
        <dbReference type="ARBA" id="ARBA00022676"/>
    </source>
</evidence>
<keyword evidence="21" id="KW-0961">Cell wall biogenesis/degradation</keyword>
<evidence type="ECO:0000256" key="2">
    <source>
        <dbReference type="ARBA" id="ARBA00004401"/>
    </source>
</evidence>
<name>A0A1M6Q2K9_PARC5</name>
<evidence type="ECO:0000256" key="22">
    <source>
        <dbReference type="ARBA" id="ARBA00034000"/>
    </source>
</evidence>
<protein>
    <recommendedName>
        <fullName evidence="7">Penicillin-binding protein 1A</fullName>
        <ecNumber evidence="23">2.4.99.28</ecNumber>
        <ecNumber evidence="6">3.4.16.4</ecNumber>
    </recommendedName>
</protein>
<dbReference type="EC" id="2.4.99.28" evidence="23"/>
<keyword evidence="16" id="KW-0573">Peptidoglycan synthesis</keyword>
<evidence type="ECO:0000313" key="31">
    <source>
        <dbReference type="Proteomes" id="UP000184465"/>
    </source>
</evidence>
<dbReference type="GO" id="GO:0006508">
    <property type="term" value="P:proteolysis"/>
    <property type="evidence" value="ECO:0007669"/>
    <property type="project" value="UniProtKB-KW"/>
</dbReference>
<evidence type="ECO:0000256" key="5">
    <source>
        <dbReference type="ARBA" id="ARBA00007739"/>
    </source>
</evidence>
<evidence type="ECO:0000256" key="4">
    <source>
        <dbReference type="ARBA" id="ARBA00007090"/>
    </source>
</evidence>
<keyword evidence="12 27" id="KW-0812">Transmembrane</keyword>
<dbReference type="STRING" id="1121301.SAMN02745912_02398"/>
<evidence type="ECO:0000256" key="3">
    <source>
        <dbReference type="ARBA" id="ARBA00004752"/>
    </source>
</evidence>
<feature type="compositionally biased region" description="Acidic residues" evidence="26">
    <location>
        <begin position="1010"/>
        <end position="1024"/>
    </location>
</feature>
<evidence type="ECO:0000259" key="29">
    <source>
        <dbReference type="Pfam" id="PF00912"/>
    </source>
</evidence>
<evidence type="ECO:0000256" key="13">
    <source>
        <dbReference type="ARBA" id="ARBA00022801"/>
    </source>
</evidence>
<keyword evidence="8" id="KW-0121">Carboxypeptidase</keyword>
<accession>A0A1M6Q2K9</accession>
<keyword evidence="17 27" id="KW-1133">Transmembrane helix</keyword>
<dbReference type="EC" id="3.4.16.4" evidence="6"/>
<feature type="domain" description="Penicillin-binding protein transpeptidase" evidence="28">
    <location>
        <begin position="538"/>
        <end position="820"/>
    </location>
</feature>
<comment type="subcellular location">
    <subcellularLocation>
        <location evidence="2">Cell membrane</location>
        <topology evidence="2">Single-pass type II membrane protein</topology>
    </subcellularLocation>
</comment>
<keyword evidence="10" id="KW-0328">Glycosyltransferase</keyword>
<comment type="similarity">
    <text evidence="4">In the C-terminal section; belongs to the transpeptidase family.</text>
</comment>
<keyword evidence="13" id="KW-0378">Hydrolase</keyword>
<dbReference type="InterPro" id="IPR001460">
    <property type="entry name" value="PCN-bd_Tpept"/>
</dbReference>
<dbReference type="GO" id="GO:0008360">
    <property type="term" value="P:regulation of cell shape"/>
    <property type="evidence" value="ECO:0007669"/>
    <property type="project" value="UniProtKB-KW"/>
</dbReference>
<keyword evidence="9" id="KW-0645">Protease</keyword>
<gene>
    <name evidence="30" type="ORF">SAMN02745912_02398</name>
</gene>
<dbReference type="GO" id="GO:0009252">
    <property type="term" value="P:peptidoglycan biosynthetic process"/>
    <property type="evidence" value="ECO:0007669"/>
    <property type="project" value="UniProtKB-UniPathway"/>
</dbReference>
<dbReference type="OrthoDB" id="9766909at2"/>
<dbReference type="GO" id="GO:0071555">
    <property type="term" value="P:cell wall organization"/>
    <property type="evidence" value="ECO:0007669"/>
    <property type="project" value="UniProtKB-KW"/>
</dbReference>
<dbReference type="SUPFAM" id="SSF56601">
    <property type="entry name" value="beta-lactamase/transpeptidase-like"/>
    <property type="match status" value="1"/>
</dbReference>
<dbReference type="GO" id="GO:0008955">
    <property type="term" value="F:peptidoglycan glycosyltransferase activity"/>
    <property type="evidence" value="ECO:0007669"/>
    <property type="project" value="UniProtKB-EC"/>
</dbReference>
<evidence type="ECO:0000256" key="21">
    <source>
        <dbReference type="ARBA" id="ARBA00023316"/>
    </source>
</evidence>
<evidence type="ECO:0000256" key="15">
    <source>
        <dbReference type="ARBA" id="ARBA00022968"/>
    </source>
</evidence>
<keyword evidence="14" id="KW-0133">Cell shape</keyword>
<evidence type="ECO:0000256" key="26">
    <source>
        <dbReference type="SAM" id="MobiDB-lite"/>
    </source>
</evidence>
<feature type="region of interest" description="Disordered" evidence="26">
    <location>
        <begin position="988"/>
        <end position="1024"/>
    </location>
</feature>
<comment type="function">
    <text evidence="1">Cell wall formation. Synthesis of cross-linked peptidoglycan from the lipid intermediates. The enzyme has a penicillin-insensitive transglycosylase N-terminal domain (formation of linear glycan strands) and a penicillin-sensitive transpeptidase C-terminal domain (cross-linking of the peptide subunits).</text>
</comment>
<evidence type="ECO:0000313" key="30">
    <source>
        <dbReference type="EMBL" id="SHK14357.1"/>
    </source>
</evidence>
<evidence type="ECO:0000256" key="9">
    <source>
        <dbReference type="ARBA" id="ARBA00022670"/>
    </source>
</evidence>
<keyword evidence="31" id="KW-1185">Reference proteome</keyword>
<proteinExistence type="inferred from homology"/>
<dbReference type="UniPathway" id="UPA00219"/>
<evidence type="ECO:0000256" key="16">
    <source>
        <dbReference type="ARBA" id="ARBA00022984"/>
    </source>
</evidence>
<evidence type="ECO:0000259" key="28">
    <source>
        <dbReference type="Pfam" id="PF00905"/>
    </source>
</evidence>
<dbReference type="SUPFAM" id="SSF53955">
    <property type="entry name" value="Lysozyme-like"/>
    <property type="match status" value="1"/>
</dbReference>
<evidence type="ECO:0000256" key="12">
    <source>
        <dbReference type="ARBA" id="ARBA00022692"/>
    </source>
</evidence>
<feature type="compositionally biased region" description="Low complexity" evidence="26">
    <location>
        <begin position="993"/>
        <end position="1009"/>
    </location>
</feature>
<evidence type="ECO:0000256" key="17">
    <source>
        <dbReference type="ARBA" id="ARBA00022989"/>
    </source>
</evidence>
<dbReference type="InterPro" id="IPR012338">
    <property type="entry name" value="Beta-lactam/transpept-like"/>
</dbReference>
<evidence type="ECO:0000256" key="27">
    <source>
        <dbReference type="SAM" id="Phobius"/>
    </source>
</evidence>
<dbReference type="InterPro" id="IPR001264">
    <property type="entry name" value="Glyco_trans_51"/>
</dbReference>
<evidence type="ECO:0000256" key="8">
    <source>
        <dbReference type="ARBA" id="ARBA00022645"/>
    </source>
</evidence>
<feature type="transmembrane region" description="Helical" evidence="27">
    <location>
        <begin position="25"/>
        <end position="55"/>
    </location>
</feature>
<comment type="pathway">
    <text evidence="25">Glycan biosynthesis.</text>
</comment>
<dbReference type="AlphaFoldDB" id="A0A1M6Q2K9"/>
<keyword evidence="18 27" id="KW-0472">Membrane</keyword>
<evidence type="ECO:0000256" key="20">
    <source>
        <dbReference type="ARBA" id="ARBA00023268"/>
    </source>
</evidence>
<comment type="catalytic activity">
    <reaction evidence="24">
        <text>[GlcNAc-(1-&gt;4)-Mur2Ac(oyl-L-Ala-gamma-D-Glu-L-Lys-D-Ala-D-Ala)](n)-di-trans,octa-cis-undecaprenyl diphosphate + beta-D-GlcNAc-(1-&gt;4)-Mur2Ac(oyl-L-Ala-gamma-D-Glu-L-Lys-D-Ala-D-Ala)-di-trans,octa-cis-undecaprenyl diphosphate = [GlcNAc-(1-&gt;4)-Mur2Ac(oyl-L-Ala-gamma-D-Glu-L-Lys-D-Ala-D-Ala)](n+1)-di-trans,octa-cis-undecaprenyl diphosphate + di-trans,octa-cis-undecaprenyl diphosphate + H(+)</text>
        <dbReference type="Rhea" id="RHEA:23708"/>
        <dbReference type="Rhea" id="RHEA-COMP:9602"/>
        <dbReference type="Rhea" id="RHEA-COMP:9603"/>
        <dbReference type="ChEBI" id="CHEBI:15378"/>
        <dbReference type="ChEBI" id="CHEBI:58405"/>
        <dbReference type="ChEBI" id="CHEBI:60033"/>
        <dbReference type="ChEBI" id="CHEBI:78435"/>
        <dbReference type="EC" id="2.4.99.28"/>
    </reaction>
</comment>
<evidence type="ECO:0000256" key="19">
    <source>
        <dbReference type="ARBA" id="ARBA00023251"/>
    </source>
</evidence>
<dbReference type="GO" id="GO:0046677">
    <property type="term" value="P:response to antibiotic"/>
    <property type="evidence" value="ECO:0007669"/>
    <property type="project" value="UniProtKB-KW"/>
</dbReference>
<dbReference type="GO" id="GO:0008658">
    <property type="term" value="F:penicillin binding"/>
    <property type="evidence" value="ECO:0007669"/>
    <property type="project" value="InterPro"/>
</dbReference>
<comment type="catalytic activity">
    <reaction evidence="22">
        <text>Preferential cleavage: (Ac)2-L-Lys-D-Ala-|-D-Ala. Also transpeptidation of peptidyl-alanyl moieties that are N-acyl substituents of D-alanine.</text>
        <dbReference type="EC" id="3.4.16.4"/>
    </reaction>
</comment>
<keyword evidence="19" id="KW-0046">Antibiotic resistance</keyword>
<keyword evidence="11" id="KW-0808">Transferase</keyword>
<evidence type="ECO:0000256" key="23">
    <source>
        <dbReference type="ARBA" id="ARBA00044770"/>
    </source>
</evidence>
<dbReference type="EMBL" id="FRAG01000029">
    <property type="protein sequence ID" value="SHK14357.1"/>
    <property type="molecule type" value="Genomic_DNA"/>
</dbReference>
<dbReference type="GO" id="GO:0009002">
    <property type="term" value="F:serine-type D-Ala-D-Ala carboxypeptidase activity"/>
    <property type="evidence" value="ECO:0007669"/>
    <property type="project" value="UniProtKB-EC"/>
</dbReference>
<dbReference type="RefSeq" id="WP_073150259.1">
    <property type="nucleotide sequence ID" value="NZ_FRAG01000029.1"/>
</dbReference>
<organism evidence="30 31">
    <name type="scientific">Paramaledivibacter caminithermalis (strain DSM 15212 / CIP 107654 / DViRD3)</name>
    <name type="common">Clostridium caminithermale</name>
    <dbReference type="NCBI Taxonomy" id="1121301"/>
    <lineage>
        <taxon>Bacteria</taxon>
        <taxon>Bacillati</taxon>
        <taxon>Bacillota</taxon>
        <taxon>Clostridia</taxon>
        <taxon>Peptostreptococcales</taxon>
        <taxon>Caminicellaceae</taxon>
        <taxon>Paramaledivibacter</taxon>
    </lineage>
</organism>
<dbReference type="Gene3D" id="3.40.710.10">
    <property type="entry name" value="DD-peptidase/beta-lactamase superfamily"/>
    <property type="match status" value="2"/>
</dbReference>
<reference evidence="30 31" key="1">
    <citation type="submission" date="2016-11" db="EMBL/GenBank/DDBJ databases">
        <authorList>
            <person name="Jaros S."/>
            <person name="Januszkiewicz K."/>
            <person name="Wedrychowicz H."/>
        </authorList>
    </citation>
    <scope>NUCLEOTIDE SEQUENCE [LARGE SCALE GENOMIC DNA]</scope>
    <source>
        <strain evidence="30 31">DSM 15212</strain>
    </source>
</reference>
<dbReference type="Gene3D" id="1.10.3810.10">
    <property type="entry name" value="Biosynthetic peptidoglycan transglycosylase-like"/>
    <property type="match status" value="1"/>
</dbReference>
<evidence type="ECO:0000256" key="1">
    <source>
        <dbReference type="ARBA" id="ARBA00002624"/>
    </source>
</evidence>
<keyword evidence="20" id="KW-0511">Multifunctional enzyme</keyword>